<evidence type="ECO:0000313" key="3">
    <source>
        <dbReference type="Proteomes" id="UP000327493"/>
    </source>
</evidence>
<evidence type="ECO:0000313" key="2">
    <source>
        <dbReference type="EMBL" id="KAA8577508.1"/>
    </source>
</evidence>
<dbReference type="Proteomes" id="UP000327493">
    <property type="component" value="Unassembled WGS sequence"/>
</dbReference>
<proteinExistence type="predicted"/>
<feature type="non-terminal residue" evidence="2">
    <location>
        <position position="1"/>
    </location>
</feature>
<organism evidence="2 3">
    <name type="scientific">Etheostoma spectabile</name>
    <name type="common">orangethroat darter</name>
    <dbReference type="NCBI Taxonomy" id="54343"/>
    <lineage>
        <taxon>Eukaryota</taxon>
        <taxon>Metazoa</taxon>
        <taxon>Chordata</taxon>
        <taxon>Craniata</taxon>
        <taxon>Vertebrata</taxon>
        <taxon>Euteleostomi</taxon>
        <taxon>Actinopterygii</taxon>
        <taxon>Neopterygii</taxon>
        <taxon>Teleostei</taxon>
        <taxon>Neoteleostei</taxon>
        <taxon>Acanthomorphata</taxon>
        <taxon>Eupercaria</taxon>
        <taxon>Perciformes</taxon>
        <taxon>Percoidei</taxon>
        <taxon>Percidae</taxon>
        <taxon>Etheostomatinae</taxon>
        <taxon>Etheostoma</taxon>
    </lineage>
</organism>
<feature type="compositionally biased region" description="Basic and acidic residues" evidence="1">
    <location>
        <begin position="1"/>
        <end position="20"/>
    </location>
</feature>
<evidence type="ECO:0000256" key="1">
    <source>
        <dbReference type="SAM" id="MobiDB-lite"/>
    </source>
</evidence>
<comment type="caution">
    <text evidence="2">The sequence shown here is derived from an EMBL/GenBank/DDBJ whole genome shotgun (WGS) entry which is preliminary data.</text>
</comment>
<gene>
    <name evidence="2" type="ORF">FQN60_016850</name>
</gene>
<accession>A0A5J5C7E4</accession>
<reference evidence="2 3" key="1">
    <citation type="submission" date="2019-08" db="EMBL/GenBank/DDBJ databases">
        <title>A chromosome-level genome assembly, high-density linkage maps, and genome scans reveal the genomic architecture of hybrid incompatibilities underlying speciation via character displacement in darters (Percidae: Etheostominae).</title>
        <authorList>
            <person name="Moran R.L."/>
            <person name="Catchen J.M."/>
            <person name="Fuller R.C."/>
        </authorList>
    </citation>
    <scope>NUCLEOTIDE SEQUENCE [LARGE SCALE GENOMIC DNA]</scope>
    <source>
        <strain evidence="2">EspeVRDwgs_2016</strain>
        <tissue evidence="2">Muscle</tissue>
    </source>
</reference>
<dbReference type="EMBL" id="VOFY01002691">
    <property type="protein sequence ID" value="KAA8577508.1"/>
    <property type="molecule type" value="Genomic_DNA"/>
</dbReference>
<protein>
    <submittedName>
        <fullName evidence="2">Uncharacterized protein</fullName>
    </submittedName>
</protein>
<keyword evidence="3" id="KW-1185">Reference proteome</keyword>
<dbReference type="AlphaFoldDB" id="A0A5J5C7E4"/>
<feature type="region of interest" description="Disordered" evidence="1">
    <location>
        <begin position="1"/>
        <end position="21"/>
    </location>
</feature>
<name>A0A5J5C7E4_9PERO</name>
<sequence length="90" mass="10215">EGRERKGEEGGERRGRERGFQRGQFQWNKTAQFLQGLYALIARCQIKDESIGHALPMGEHINISSAWTVIYLRGTVRPVSTSAPKRVMDV</sequence>